<dbReference type="Proteomes" id="UP001241472">
    <property type="component" value="Unassembled WGS sequence"/>
</dbReference>
<comment type="caution">
    <text evidence="1">The sequence shown here is derived from an EMBL/GenBank/DDBJ whole genome shotgun (WGS) entry which is preliminary data.</text>
</comment>
<evidence type="ECO:0000313" key="2">
    <source>
        <dbReference type="Proteomes" id="UP001241472"/>
    </source>
</evidence>
<reference evidence="1 2" key="1">
    <citation type="submission" date="2023-07" db="EMBL/GenBank/DDBJ databases">
        <title>Sorghum-associated microbial communities from plants grown in Nebraska, USA.</title>
        <authorList>
            <person name="Schachtman D."/>
        </authorList>
    </citation>
    <scope>NUCLEOTIDE SEQUENCE [LARGE SCALE GENOMIC DNA]</scope>
    <source>
        <strain evidence="1 2">DS1307</strain>
    </source>
</reference>
<name>A0ABT9PUP4_9HYPH</name>
<keyword evidence="2" id="KW-1185">Reference proteome</keyword>
<protein>
    <submittedName>
        <fullName evidence="1">Uncharacterized protein</fullName>
    </submittedName>
</protein>
<dbReference type="RefSeq" id="WP_306834443.1">
    <property type="nucleotide sequence ID" value="NZ_JAUSRF010000006.1"/>
</dbReference>
<dbReference type="EMBL" id="JAUSRF010000006">
    <property type="protein sequence ID" value="MDP9837589.1"/>
    <property type="molecule type" value="Genomic_DNA"/>
</dbReference>
<accession>A0ABT9PUP4</accession>
<organism evidence="1 2">
    <name type="scientific">Neorhizobium huautlense</name>
    <dbReference type="NCBI Taxonomy" id="67774"/>
    <lineage>
        <taxon>Bacteria</taxon>
        <taxon>Pseudomonadati</taxon>
        <taxon>Pseudomonadota</taxon>
        <taxon>Alphaproteobacteria</taxon>
        <taxon>Hyphomicrobiales</taxon>
        <taxon>Rhizobiaceae</taxon>
        <taxon>Rhizobium/Agrobacterium group</taxon>
        <taxon>Neorhizobium</taxon>
    </lineage>
</organism>
<gene>
    <name evidence="1" type="ORF">J2T09_002341</name>
</gene>
<proteinExistence type="predicted"/>
<evidence type="ECO:0000313" key="1">
    <source>
        <dbReference type="EMBL" id="MDP9837589.1"/>
    </source>
</evidence>
<sequence length="125" mass="13803">MAKVEIDGAGIMRSLTISVRMPRAFGLRMWLVATLIDLAGMISPVRIDAVALDEDDKLSFDGHLHRVDVRNGDKFIMKSDRPISAETCLRMQDAFKAFAGQDTSLLIVDPGLTLSIMRREPTEAA</sequence>